<name>A0A318Z633_9EURO</name>
<dbReference type="AlphaFoldDB" id="A0A318Z633"/>
<gene>
    <name evidence="1" type="ORF">BP01DRAFT_361451</name>
</gene>
<keyword evidence="2" id="KW-1185">Reference proteome</keyword>
<dbReference type="GeneID" id="37077386"/>
<proteinExistence type="predicted"/>
<organism evidence="1 2">
    <name type="scientific">Aspergillus saccharolyticus JOP 1030-1</name>
    <dbReference type="NCBI Taxonomy" id="1450539"/>
    <lineage>
        <taxon>Eukaryota</taxon>
        <taxon>Fungi</taxon>
        <taxon>Dikarya</taxon>
        <taxon>Ascomycota</taxon>
        <taxon>Pezizomycotina</taxon>
        <taxon>Eurotiomycetes</taxon>
        <taxon>Eurotiomycetidae</taxon>
        <taxon>Eurotiales</taxon>
        <taxon>Aspergillaceae</taxon>
        <taxon>Aspergillus</taxon>
        <taxon>Aspergillus subgen. Circumdati</taxon>
    </lineage>
</organism>
<evidence type="ECO:0000313" key="2">
    <source>
        <dbReference type="Proteomes" id="UP000248349"/>
    </source>
</evidence>
<dbReference type="EMBL" id="KZ821294">
    <property type="protein sequence ID" value="PYH40223.1"/>
    <property type="molecule type" value="Genomic_DNA"/>
</dbReference>
<sequence>MDTALNVTGGVSEEIRNQFDDLFEQTGLISEEILEHLKQYEYTAEEYAEHEQEERELEEHKMVII</sequence>
<dbReference type="Proteomes" id="UP000248349">
    <property type="component" value="Unassembled WGS sequence"/>
</dbReference>
<dbReference type="RefSeq" id="XP_025426205.1">
    <property type="nucleotide sequence ID" value="XM_025576158.1"/>
</dbReference>
<protein>
    <submittedName>
        <fullName evidence="1">Uncharacterized protein</fullName>
    </submittedName>
</protein>
<accession>A0A318Z633</accession>
<reference evidence="1 2" key="1">
    <citation type="submission" date="2016-12" db="EMBL/GenBank/DDBJ databases">
        <title>The genomes of Aspergillus section Nigri reveals drivers in fungal speciation.</title>
        <authorList>
            <consortium name="DOE Joint Genome Institute"/>
            <person name="Vesth T.C."/>
            <person name="Nybo J."/>
            <person name="Theobald S."/>
            <person name="Brandl J."/>
            <person name="Frisvad J.C."/>
            <person name="Nielsen K.F."/>
            <person name="Lyhne E.K."/>
            <person name="Kogle M.E."/>
            <person name="Kuo A."/>
            <person name="Riley R."/>
            <person name="Clum A."/>
            <person name="Nolan M."/>
            <person name="Lipzen A."/>
            <person name="Salamov A."/>
            <person name="Henrissat B."/>
            <person name="Wiebenga A."/>
            <person name="De Vries R.P."/>
            <person name="Grigoriev I.V."/>
            <person name="Mortensen U.H."/>
            <person name="Andersen M.R."/>
            <person name="Baker S.E."/>
        </authorList>
    </citation>
    <scope>NUCLEOTIDE SEQUENCE [LARGE SCALE GENOMIC DNA]</scope>
    <source>
        <strain evidence="1 2">JOP 1030-1</strain>
    </source>
</reference>
<evidence type="ECO:0000313" key="1">
    <source>
        <dbReference type="EMBL" id="PYH40223.1"/>
    </source>
</evidence>